<dbReference type="EMBL" id="BAAADJ010000021">
    <property type="protein sequence ID" value="GAA0330742.1"/>
    <property type="molecule type" value="Genomic_DNA"/>
</dbReference>
<evidence type="ECO:0000313" key="4">
    <source>
        <dbReference type="Proteomes" id="UP001500782"/>
    </source>
</evidence>
<protein>
    <submittedName>
        <fullName evidence="3">Sulfite exporter TauE/SafE family protein</fullName>
    </submittedName>
</protein>
<evidence type="ECO:0000313" key="3">
    <source>
        <dbReference type="EMBL" id="GAA0330742.1"/>
    </source>
</evidence>
<feature type="transmembrane region" description="Helical" evidence="1">
    <location>
        <begin position="227"/>
        <end position="244"/>
    </location>
</feature>
<organism evidence="3 4">
    <name type="scientific">Bacillus carboniphilus</name>
    <dbReference type="NCBI Taxonomy" id="86663"/>
    <lineage>
        <taxon>Bacteria</taxon>
        <taxon>Bacillati</taxon>
        <taxon>Bacillota</taxon>
        <taxon>Bacilli</taxon>
        <taxon>Bacillales</taxon>
        <taxon>Bacillaceae</taxon>
        <taxon>Bacillus</taxon>
    </lineage>
</organism>
<evidence type="ECO:0000259" key="2">
    <source>
        <dbReference type="Pfam" id="PF13386"/>
    </source>
</evidence>
<feature type="transmembrane region" description="Helical" evidence="1">
    <location>
        <begin position="148"/>
        <end position="171"/>
    </location>
</feature>
<keyword evidence="4" id="KW-1185">Reference proteome</keyword>
<feature type="domain" description="Urease accessory protein UreH-like transmembrane" evidence="2">
    <location>
        <begin position="31"/>
        <end position="238"/>
    </location>
</feature>
<evidence type="ECO:0000256" key="1">
    <source>
        <dbReference type="SAM" id="Phobius"/>
    </source>
</evidence>
<feature type="transmembrane region" description="Helical" evidence="1">
    <location>
        <begin position="183"/>
        <end position="206"/>
    </location>
</feature>
<dbReference type="InterPro" id="IPR039447">
    <property type="entry name" value="UreH-like_TM_dom"/>
</dbReference>
<dbReference type="PANTHER" id="PTHR31272">
    <property type="entry name" value="CYTOCHROME C-TYPE BIOGENESIS PROTEIN HI_1454-RELATED"/>
    <property type="match status" value="1"/>
</dbReference>
<sequence length="245" mass="27131">MMYELISKFSNLLSEPFLSLFNSTQSIPLLAALMLGIVGALAPCQFTANLGAITIYGNKSIQKRIPLSEVLLFILGKVVVFSGLGFAVWLLGYEFQQSLTLYFPWVRKIVGPMLILIGLFMVGLFTFKWTVTLGKIPEKFTSKGKLGAFLLGISFSLGFCPTMFVLFFVTLMPMVLSVSYGAVLPPIFALGTSIPLLLVIFLIWYFELSGKNTMKKGRKIGSIIQKVAGWILIIIGILDTLTYWV</sequence>
<feature type="transmembrane region" description="Helical" evidence="1">
    <location>
        <begin position="29"/>
        <end position="58"/>
    </location>
</feature>
<reference evidence="4" key="1">
    <citation type="journal article" date="2019" name="Int. J. Syst. Evol. Microbiol.">
        <title>The Global Catalogue of Microorganisms (GCM) 10K type strain sequencing project: providing services to taxonomists for standard genome sequencing and annotation.</title>
        <authorList>
            <consortium name="The Broad Institute Genomics Platform"/>
            <consortium name="The Broad Institute Genome Sequencing Center for Infectious Disease"/>
            <person name="Wu L."/>
            <person name="Ma J."/>
        </authorList>
    </citation>
    <scope>NUCLEOTIDE SEQUENCE [LARGE SCALE GENOMIC DNA]</scope>
    <source>
        <strain evidence="4">JCM 9731</strain>
    </source>
</reference>
<feature type="transmembrane region" description="Helical" evidence="1">
    <location>
        <begin position="70"/>
        <end position="89"/>
    </location>
</feature>
<dbReference type="Pfam" id="PF13386">
    <property type="entry name" value="DsbD_2"/>
    <property type="match status" value="1"/>
</dbReference>
<dbReference type="PANTHER" id="PTHR31272:SF4">
    <property type="entry name" value="CYTOCHROME C-TYPE BIOGENESIS PROTEIN HI_1454-RELATED"/>
    <property type="match status" value="1"/>
</dbReference>
<keyword evidence="1" id="KW-1133">Transmembrane helix</keyword>
<accession>A0ABP3G1E7</accession>
<dbReference type="Proteomes" id="UP001500782">
    <property type="component" value="Unassembled WGS sequence"/>
</dbReference>
<dbReference type="InterPro" id="IPR051790">
    <property type="entry name" value="Cytochrome_c-biogenesis_DsbD"/>
</dbReference>
<keyword evidence="1" id="KW-0812">Transmembrane</keyword>
<gene>
    <name evidence="3" type="ORF">GCM10008967_21560</name>
</gene>
<proteinExistence type="predicted"/>
<comment type="caution">
    <text evidence="3">The sequence shown here is derived from an EMBL/GenBank/DDBJ whole genome shotgun (WGS) entry which is preliminary data.</text>
</comment>
<feature type="transmembrane region" description="Helical" evidence="1">
    <location>
        <begin position="109"/>
        <end position="127"/>
    </location>
</feature>
<keyword evidence="1" id="KW-0472">Membrane</keyword>
<name>A0ABP3G1E7_9BACI</name>